<dbReference type="KEGG" id="ovi:T265_14373"/>
<gene>
    <name evidence="12" type="ORF">T265_14373</name>
</gene>
<organism evidence="12 13">
    <name type="scientific">Opisthorchis viverrini</name>
    <name type="common">Southeast Asian liver fluke</name>
    <dbReference type="NCBI Taxonomy" id="6198"/>
    <lineage>
        <taxon>Eukaryota</taxon>
        <taxon>Metazoa</taxon>
        <taxon>Spiralia</taxon>
        <taxon>Lophotrochozoa</taxon>
        <taxon>Platyhelminthes</taxon>
        <taxon>Trematoda</taxon>
        <taxon>Digenea</taxon>
        <taxon>Opisthorchiida</taxon>
        <taxon>Opisthorchiata</taxon>
        <taxon>Opisthorchiidae</taxon>
        <taxon>Opisthorchis</taxon>
    </lineage>
</organism>
<dbReference type="RefSeq" id="XP_009171642.1">
    <property type="nucleotide sequence ID" value="XM_009173378.1"/>
</dbReference>
<dbReference type="GeneID" id="20328539"/>
<evidence type="ECO:0000256" key="7">
    <source>
        <dbReference type="ARBA" id="ARBA00023170"/>
    </source>
</evidence>
<evidence type="ECO:0000256" key="10">
    <source>
        <dbReference type="SAM" id="Phobius"/>
    </source>
</evidence>
<dbReference type="Proteomes" id="UP000054324">
    <property type="component" value="Unassembled WGS sequence"/>
</dbReference>
<dbReference type="GO" id="GO:0016020">
    <property type="term" value="C:membrane"/>
    <property type="evidence" value="ECO:0007669"/>
    <property type="project" value="UniProtKB-SubCell"/>
</dbReference>
<dbReference type="OrthoDB" id="5973910at2759"/>
<dbReference type="Gene3D" id="2.60.40.10">
    <property type="entry name" value="Immunoglobulins"/>
    <property type="match status" value="2"/>
</dbReference>
<keyword evidence="8" id="KW-0325">Glycoprotein</keyword>
<dbReference type="InterPro" id="IPR003598">
    <property type="entry name" value="Ig_sub2"/>
</dbReference>
<evidence type="ECO:0000313" key="12">
    <source>
        <dbReference type="EMBL" id="KER24608.1"/>
    </source>
</evidence>
<evidence type="ECO:0000256" key="1">
    <source>
        <dbReference type="ARBA" id="ARBA00004479"/>
    </source>
</evidence>
<evidence type="ECO:0000256" key="3">
    <source>
        <dbReference type="ARBA" id="ARBA00022473"/>
    </source>
</evidence>
<dbReference type="EMBL" id="KL596803">
    <property type="protein sequence ID" value="KER24608.1"/>
    <property type="molecule type" value="Genomic_DNA"/>
</dbReference>
<dbReference type="PANTHER" id="PTHR44170">
    <property type="entry name" value="PROTEIN SIDEKICK"/>
    <property type="match status" value="1"/>
</dbReference>
<sequence length="523" mass="58833">WVTSSVPVSPDSEVDIVRPDEAHLEGVPQFIQHPKSVYYTMKGHPAILDCLAEPVSHAAVVCAGKVIPYRGPEEEGRLKVTRLDANNQPDPTGSRWHLELQIFAKEVEEWFDSYTCRCEAWSRVTKLQRPKKVLSRESVIIEAYLEQKFQVEPISTNLTVGDRLTLSCVPPRGKPEPEVYWLKDGIPIKPGTMPQILMNDYNQLIIENATEHDSGNYTCVAECLAVEYRFAQSTVKVISKNRHVSQRTKHDVWQEWSVCSWTLISDATDPKLTKNVCQQTRLRSCFVKLSALIPLSLETDPVVKEQSVQSTCPLPFVQKRNCSSIYCPRLTMTWMSQTDDIVLNKGTAGNWREMTAVALYGGSVLFLIVLLAAVGLLLVKKQQLKRSAFYQYASSCCAKDSAFTKRGKQMDLRIDGDSIGTVLQVDKRKTSSKCSSKPDILVHTNHHTDWYRNEEASTQWPTDSSSLLRSISQSPTKSHGKNSLLKCDQPTTQLMDGTITCGVQASVETQDQYCVYSVPQFHP</sequence>
<dbReference type="InterPro" id="IPR057755">
    <property type="entry name" value="UNC5A-D-like_N"/>
</dbReference>
<feature type="non-terminal residue" evidence="12">
    <location>
        <position position="1"/>
    </location>
</feature>
<dbReference type="InterPro" id="IPR036179">
    <property type="entry name" value="Ig-like_dom_sf"/>
</dbReference>
<comment type="similarity">
    <text evidence="2">Belongs to the unc-5 family.</text>
</comment>
<evidence type="ECO:0000256" key="2">
    <source>
        <dbReference type="ARBA" id="ARBA00009844"/>
    </source>
</evidence>
<dbReference type="Pfam" id="PF13927">
    <property type="entry name" value="Ig_3"/>
    <property type="match status" value="1"/>
</dbReference>
<dbReference type="InterPro" id="IPR013783">
    <property type="entry name" value="Ig-like_fold"/>
</dbReference>
<dbReference type="SMART" id="SM00409">
    <property type="entry name" value="IG"/>
    <property type="match status" value="1"/>
</dbReference>
<dbReference type="FunFam" id="2.60.40.10:FF:000032">
    <property type="entry name" value="palladin isoform X1"/>
    <property type="match status" value="1"/>
</dbReference>
<keyword evidence="6" id="KW-1015">Disulfide bond</keyword>
<dbReference type="InterPro" id="IPR003599">
    <property type="entry name" value="Ig_sub"/>
</dbReference>
<dbReference type="PROSITE" id="PS50835">
    <property type="entry name" value="IG_LIKE"/>
    <property type="match status" value="1"/>
</dbReference>
<name>A0A074ZBU3_OPIVI</name>
<evidence type="ECO:0000256" key="5">
    <source>
        <dbReference type="ARBA" id="ARBA00023136"/>
    </source>
</evidence>
<evidence type="ECO:0000256" key="8">
    <source>
        <dbReference type="ARBA" id="ARBA00023180"/>
    </source>
</evidence>
<keyword evidence="7" id="KW-0675">Receptor</keyword>
<accession>A0A074ZBU3</accession>
<dbReference type="GO" id="GO:0098609">
    <property type="term" value="P:cell-cell adhesion"/>
    <property type="evidence" value="ECO:0007669"/>
    <property type="project" value="TreeGrafter"/>
</dbReference>
<evidence type="ECO:0000256" key="4">
    <source>
        <dbReference type="ARBA" id="ARBA00022737"/>
    </source>
</evidence>
<proteinExistence type="inferred from homology"/>
<keyword evidence="5 10" id="KW-0472">Membrane</keyword>
<keyword evidence="3" id="KW-0217">Developmental protein</keyword>
<feature type="domain" description="Ig-like" evidence="11">
    <location>
        <begin position="130"/>
        <end position="236"/>
    </location>
</feature>
<dbReference type="SUPFAM" id="SSF48726">
    <property type="entry name" value="Immunoglobulin"/>
    <property type="match status" value="1"/>
</dbReference>
<dbReference type="PANTHER" id="PTHR44170:SF6">
    <property type="entry name" value="CONTACTIN"/>
    <property type="match status" value="1"/>
</dbReference>
<keyword evidence="10" id="KW-0812">Transmembrane</keyword>
<feature type="transmembrane region" description="Helical" evidence="10">
    <location>
        <begin position="357"/>
        <end position="379"/>
    </location>
</feature>
<evidence type="ECO:0000256" key="9">
    <source>
        <dbReference type="ARBA" id="ARBA00023319"/>
    </source>
</evidence>
<dbReference type="CTD" id="20328539"/>
<comment type="subcellular location">
    <subcellularLocation>
        <location evidence="1">Membrane</location>
        <topology evidence="1">Single-pass type I membrane protein</topology>
    </subcellularLocation>
</comment>
<keyword evidence="13" id="KW-1185">Reference proteome</keyword>
<protein>
    <recommendedName>
        <fullName evidence="11">Ig-like domain-containing protein</fullName>
    </recommendedName>
</protein>
<keyword evidence="4" id="KW-0677">Repeat</keyword>
<dbReference type="STRING" id="6198.A0A074ZBU3"/>
<keyword evidence="9" id="KW-0393">Immunoglobulin domain</keyword>
<evidence type="ECO:0000259" key="11">
    <source>
        <dbReference type="PROSITE" id="PS50835"/>
    </source>
</evidence>
<reference evidence="12 13" key="1">
    <citation type="submission" date="2013-11" db="EMBL/GenBank/DDBJ databases">
        <title>Opisthorchis viverrini - life in the bile duct.</title>
        <authorList>
            <person name="Young N.D."/>
            <person name="Nagarajan N."/>
            <person name="Lin S.J."/>
            <person name="Korhonen P.K."/>
            <person name="Jex A.R."/>
            <person name="Hall R.S."/>
            <person name="Safavi-Hemami H."/>
            <person name="Kaewkong W."/>
            <person name="Bertrand D."/>
            <person name="Gao S."/>
            <person name="Seet Q."/>
            <person name="Wongkham S."/>
            <person name="Teh B.T."/>
            <person name="Wongkham C."/>
            <person name="Intapan P.M."/>
            <person name="Maleewong W."/>
            <person name="Yang X."/>
            <person name="Hu M."/>
            <person name="Wang Z."/>
            <person name="Hofmann A."/>
            <person name="Sternberg P.W."/>
            <person name="Tan P."/>
            <person name="Wang J."/>
            <person name="Gasser R.B."/>
        </authorList>
    </citation>
    <scope>NUCLEOTIDE SEQUENCE [LARGE SCALE GENOMIC DNA]</scope>
</reference>
<evidence type="ECO:0000313" key="13">
    <source>
        <dbReference type="Proteomes" id="UP000054324"/>
    </source>
</evidence>
<keyword evidence="10" id="KW-1133">Transmembrane helix</keyword>
<evidence type="ECO:0000256" key="6">
    <source>
        <dbReference type="ARBA" id="ARBA00023157"/>
    </source>
</evidence>
<dbReference type="SMART" id="SM00408">
    <property type="entry name" value="IGc2"/>
    <property type="match status" value="1"/>
</dbReference>
<dbReference type="AlphaFoldDB" id="A0A074ZBU3"/>
<dbReference type="InterPro" id="IPR007110">
    <property type="entry name" value="Ig-like_dom"/>
</dbReference>
<dbReference type="Pfam" id="PF25609">
    <property type="entry name" value="Unc5_NetrinR_N"/>
    <property type="match status" value="1"/>
</dbReference>